<gene>
    <name evidence="2" type="ORF">KJ970_15090</name>
</gene>
<reference evidence="2" key="1">
    <citation type="submission" date="2021-05" db="EMBL/GenBank/DDBJ databases">
        <title>Energy efficiency and biological interactions define the core microbiome of deep oligotrophic groundwater.</title>
        <authorList>
            <person name="Mehrshad M."/>
            <person name="Lopez-Fernandez M."/>
            <person name="Bell E."/>
            <person name="Bernier-Latmani R."/>
            <person name="Bertilsson S."/>
            <person name="Dopson M."/>
        </authorList>
    </citation>
    <scope>NUCLEOTIDE SEQUENCE</scope>
    <source>
        <strain evidence="2">Modern_marine.mb.64</strain>
    </source>
</reference>
<feature type="transmembrane region" description="Helical" evidence="1">
    <location>
        <begin position="119"/>
        <end position="143"/>
    </location>
</feature>
<feature type="transmembrane region" description="Helical" evidence="1">
    <location>
        <begin position="233"/>
        <end position="257"/>
    </location>
</feature>
<proteinExistence type="predicted"/>
<dbReference type="EMBL" id="JAHJDP010000087">
    <property type="protein sequence ID" value="MBU2692246.1"/>
    <property type="molecule type" value="Genomic_DNA"/>
</dbReference>
<accession>A0A948W822</accession>
<feature type="transmembrane region" description="Helical" evidence="1">
    <location>
        <begin position="149"/>
        <end position="174"/>
    </location>
</feature>
<protein>
    <submittedName>
        <fullName evidence="2">ABC transporter permease subunit</fullName>
    </submittedName>
</protein>
<comment type="caution">
    <text evidence="2">The sequence shown here is derived from an EMBL/GenBank/DDBJ whole genome shotgun (WGS) entry which is preliminary data.</text>
</comment>
<keyword evidence="1" id="KW-1133">Transmembrane helix</keyword>
<dbReference type="Proteomes" id="UP000777784">
    <property type="component" value="Unassembled WGS sequence"/>
</dbReference>
<dbReference type="GO" id="GO:0140359">
    <property type="term" value="F:ABC-type transporter activity"/>
    <property type="evidence" value="ECO:0007669"/>
    <property type="project" value="InterPro"/>
</dbReference>
<name>A0A948W822_UNCEI</name>
<dbReference type="GO" id="GO:0005886">
    <property type="term" value="C:plasma membrane"/>
    <property type="evidence" value="ECO:0007669"/>
    <property type="project" value="UniProtKB-SubCell"/>
</dbReference>
<keyword evidence="1" id="KW-0472">Membrane</keyword>
<dbReference type="AlphaFoldDB" id="A0A948W822"/>
<keyword evidence="1" id="KW-0812">Transmembrane</keyword>
<organism evidence="2 3">
    <name type="scientific">Eiseniibacteriota bacterium</name>
    <dbReference type="NCBI Taxonomy" id="2212470"/>
    <lineage>
        <taxon>Bacteria</taxon>
        <taxon>Candidatus Eiseniibacteriota</taxon>
    </lineage>
</organism>
<sequence length="265" mass="28834">MSDQNRAPSSFQVVRAIAQREFNIGLRSKLIKLLFLASTLPPLVLTIILIVRTIAKQSTGFDLGWDPMLWFLRFQTLPIALLALRLGTPSVARDRAEEVLFLYATRPVHPWHYALGKMLAVAIPAAALLLFPGILIGIFRLGITADYTTAQALVLIAKLFVASLVLAWCFAGVSVGPSAAVRRTRWAFLIALGCYLLPDALSDILSLNNQIALGPADGIRLLLEHLFNGGRHAVLYTMANAGVLAAWGSLGMLAAALRVRQEMIP</sequence>
<evidence type="ECO:0000313" key="3">
    <source>
        <dbReference type="Proteomes" id="UP000777784"/>
    </source>
</evidence>
<evidence type="ECO:0000313" key="2">
    <source>
        <dbReference type="EMBL" id="MBU2692246.1"/>
    </source>
</evidence>
<feature type="transmembrane region" description="Helical" evidence="1">
    <location>
        <begin position="33"/>
        <end position="55"/>
    </location>
</feature>
<evidence type="ECO:0000256" key="1">
    <source>
        <dbReference type="SAM" id="Phobius"/>
    </source>
</evidence>